<reference evidence="2 3" key="1">
    <citation type="submission" date="2020-09" db="EMBL/GenBank/DDBJ databases">
        <title>Sphingomonas sp., a new species isolated from pork steak.</title>
        <authorList>
            <person name="Heidler von Heilborn D."/>
        </authorList>
    </citation>
    <scope>NUCLEOTIDE SEQUENCE [LARGE SCALE GENOMIC DNA]</scope>
    <source>
        <strain evidence="3">S8-3T</strain>
    </source>
</reference>
<dbReference type="SUPFAM" id="SSF46785">
    <property type="entry name" value="Winged helix' DNA-binding domain"/>
    <property type="match status" value="1"/>
</dbReference>
<dbReference type="SMART" id="SM00347">
    <property type="entry name" value="HTH_MARR"/>
    <property type="match status" value="1"/>
</dbReference>
<dbReference type="InterPro" id="IPR036388">
    <property type="entry name" value="WH-like_DNA-bd_sf"/>
</dbReference>
<dbReference type="RefSeq" id="WP_187762288.1">
    <property type="nucleotide sequence ID" value="NZ_CP061038.1"/>
</dbReference>
<dbReference type="GO" id="GO:0003700">
    <property type="term" value="F:DNA-binding transcription factor activity"/>
    <property type="evidence" value="ECO:0007669"/>
    <property type="project" value="InterPro"/>
</dbReference>
<dbReference type="Pfam" id="PF12802">
    <property type="entry name" value="MarR_2"/>
    <property type="match status" value="1"/>
</dbReference>
<dbReference type="EMBL" id="CP061038">
    <property type="protein sequence ID" value="QNQ09980.1"/>
    <property type="molecule type" value="Genomic_DNA"/>
</dbReference>
<dbReference type="PROSITE" id="PS50995">
    <property type="entry name" value="HTH_MARR_2"/>
    <property type="match status" value="1"/>
</dbReference>
<dbReference type="InterPro" id="IPR000835">
    <property type="entry name" value="HTH_MarR-typ"/>
</dbReference>
<proteinExistence type="predicted"/>
<dbReference type="PANTHER" id="PTHR39515:SF2">
    <property type="entry name" value="HTH-TYPE TRANSCRIPTIONAL REGULATOR RV0880"/>
    <property type="match status" value="1"/>
</dbReference>
<evidence type="ECO:0000313" key="2">
    <source>
        <dbReference type="EMBL" id="QNQ09980.1"/>
    </source>
</evidence>
<keyword evidence="3" id="KW-1185">Reference proteome</keyword>
<accession>A0A7H0LJX7</accession>
<dbReference type="Proteomes" id="UP000516148">
    <property type="component" value="Chromosome"/>
</dbReference>
<dbReference type="AlphaFoldDB" id="A0A7H0LJX7"/>
<dbReference type="InterPro" id="IPR052526">
    <property type="entry name" value="HTH-type_Bedaq_tolerance"/>
</dbReference>
<gene>
    <name evidence="2" type="ORF">H3Z74_01625</name>
</gene>
<dbReference type="KEGG" id="spap:H3Z74_01625"/>
<feature type="domain" description="HTH marR-type" evidence="1">
    <location>
        <begin position="1"/>
        <end position="135"/>
    </location>
</feature>
<dbReference type="PANTHER" id="PTHR39515">
    <property type="entry name" value="CONSERVED PROTEIN"/>
    <property type="match status" value="1"/>
</dbReference>
<dbReference type="Gene3D" id="1.10.287.100">
    <property type="match status" value="1"/>
</dbReference>
<dbReference type="Gene3D" id="1.10.10.10">
    <property type="entry name" value="Winged helix-like DNA-binding domain superfamily/Winged helix DNA-binding domain"/>
    <property type="match status" value="1"/>
</dbReference>
<protein>
    <submittedName>
        <fullName evidence="2">MarR family transcriptional regulator</fullName>
    </submittedName>
</protein>
<sequence length="144" mass="16216">MANPIRRSLSDFARRMRSLRVDHGVSAAKLSVLGRLLRADGPLTATDLAALERLQPQSLTRIIADLDELGFITRRQGERDRRQIEIEITAAGSELIRRDAHRQNLWLAQAMTERLTPAERAMLRLAAELLDRLAEQPAEPISES</sequence>
<evidence type="ECO:0000259" key="1">
    <source>
        <dbReference type="PROSITE" id="PS50995"/>
    </source>
</evidence>
<dbReference type="InterPro" id="IPR036390">
    <property type="entry name" value="WH_DNA-bd_sf"/>
</dbReference>
<evidence type="ECO:0000313" key="3">
    <source>
        <dbReference type="Proteomes" id="UP000516148"/>
    </source>
</evidence>
<name>A0A7H0LJX7_9SPHN</name>
<organism evidence="2 3">
    <name type="scientific">Sphingomonas alpina</name>
    <dbReference type="NCBI Taxonomy" id="653931"/>
    <lineage>
        <taxon>Bacteria</taxon>
        <taxon>Pseudomonadati</taxon>
        <taxon>Pseudomonadota</taxon>
        <taxon>Alphaproteobacteria</taxon>
        <taxon>Sphingomonadales</taxon>
        <taxon>Sphingomonadaceae</taxon>
        <taxon>Sphingomonas</taxon>
    </lineage>
</organism>